<evidence type="ECO:0008006" key="3">
    <source>
        <dbReference type="Google" id="ProtNLM"/>
    </source>
</evidence>
<name>A0AAW1NFZ8_SAPOF</name>
<organism evidence="1 2">
    <name type="scientific">Saponaria officinalis</name>
    <name type="common">Common soapwort</name>
    <name type="synonym">Lychnis saponaria</name>
    <dbReference type="NCBI Taxonomy" id="3572"/>
    <lineage>
        <taxon>Eukaryota</taxon>
        <taxon>Viridiplantae</taxon>
        <taxon>Streptophyta</taxon>
        <taxon>Embryophyta</taxon>
        <taxon>Tracheophyta</taxon>
        <taxon>Spermatophyta</taxon>
        <taxon>Magnoliopsida</taxon>
        <taxon>eudicotyledons</taxon>
        <taxon>Gunneridae</taxon>
        <taxon>Pentapetalae</taxon>
        <taxon>Caryophyllales</taxon>
        <taxon>Caryophyllaceae</taxon>
        <taxon>Caryophylleae</taxon>
        <taxon>Saponaria</taxon>
    </lineage>
</organism>
<proteinExistence type="predicted"/>
<dbReference type="Proteomes" id="UP001443914">
    <property type="component" value="Unassembled WGS sequence"/>
</dbReference>
<evidence type="ECO:0000313" key="2">
    <source>
        <dbReference type="Proteomes" id="UP001443914"/>
    </source>
</evidence>
<comment type="caution">
    <text evidence="1">The sequence shown here is derived from an EMBL/GenBank/DDBJ whole genome shotgun (WGS) entry which is preliminary data.</text>
</comment>
<keyword evidence="2" id="KW-1185">Reference proteome</keyword>
<protein>
    <recommendedName>
        <fullName evidence="3">Transmembrane protein</fullName>
    </recommendedName>
</protein>
<gene>
    <name evidence="1" type="ORF">RND81_01G152100</name>
</gene>
<sequence>MDCEEKDFFENSGLVLEERHCNKPNTQISAFRRSAPLIIITIVATTYVVDRTLTRLLLRRRVFLSRSLYLSRSYMSKRLYSDFFCGSLSPYCDHSIQQRNVLT</sequence>
<dbReference type="EMBL" id="JBDFQZ010000001">
    <property type="protein sequence ID" value="KAK9757255.1"/>
    <property type="molecule type" value="Genomic_DNA"/>
</dbReference>
<dbReference type="AlphaFoldDB" id="A0AAW1NFZ8"/>
<reference evidence="1" key="1">
    <citation type="submission" date="2024-03" db="EMBL/GenBank/DDBJ databases">
        <title>WGS assembly of Saponaria officinalis var. Norfolk2.</title>
        <authorList>
            <person name="Jenkins J."/>
            <person name="Shu S."/>
            <person name="Grimwood J."/>
            <person name="Barry K."/>
            <person name="Goodstein D."/>
            <person name="Schmutz J."/>
            <person name="Leebens-Mack J."/>
            <person name="Osbourn A."/>
        </authorList>
    </citation>
    <scope>NUCLEOTIDE SEQUENCE [LARGE SCALE GENOMIC DNA]</scope>
    <source>
        <strain evidence="1">JIC</strain>
    </source>
</reference>
<evidence type="ECO:0000313" key="1">
    <source>
        <dbReference type="EMBL" id="KAK9757255.1"/>
    </source>
</evidence>
<accession>A0AAW1NFZ8</accession>